<protein>
    <recommendedName>
        <fullName evidence="2">RND efflux pump membrane fusion protein barrel-sandwich domain-containing protein</fullName>
    </recommendedName>
</protein>
<organism evidence="1">
    <name type="scientific">hydrothermal vent metagenome</name>
    <dbReference type="NCBI Taxonomy" id="652676"/>
    <lineage>
        <taxon>unclassified sequences</taxon>
        <taxon>metagenomes</taxon>
        <taxon>ecological metagenomes</taxon>
    </lineage>
</organism>
<name>A0A3B0R4P4_9ZZZZ</name>
<reference evidence="1" key="1">
    <citation type="submission" date="2018-06" db="EMBL/GenBank/DDBJ databases">
        <authorList>
            <person name="Zhirakovskaya E."/>
        </authorList>
    </citation>
    <scope>NUCLEOTIDE SEQUENCE</scope>
</reference>
<evidence type="ECO:0008006" key="2">
    <source>
        <dbReference type="Google" id="ProtNLM"/>
    </source>
</evidence>
<evidence type="ECO:0000313" key="1">
    <source>
        <dbReference type="EMBL" id="VAV88444.1"/>
    </source>
</evidence>
<accession>A0A3B0R4P4</accession>
<dbReference type="PANTHER" id="PTHR30469">
    <property type="entry name" value="MULTIDRUG RESISTANCE PROTEIN MDTA"/>
    <property type="match status" value="1"/>
</dbReference>
<proteinExistence type="predicted"/>
<feature type="non-terminal residue" evidence="1">
    <location>
        <position position="1"/>
    </location>
</feature>
<dbReference type="AlphaFoldDB" id="A0A3B0R4P4"/>
<sequence length="153" mass="16256">RGPEVTLSAIVAGEPRTWKGRITRTDSVIDSTTRVLFAFVEVQDPYGKGSDNGMPLVVGLFVRAEVQGIALPNAMVIPRSALRGNDLVYLADGDALRMVSVKVASSDRETAIITAGLDKNAKIITSPVRGAAEGMKIEVVTRSAESDAEKEEG</sequence>
<dbReference type="EMBL" id="UOEE01000065">
    <property type="protein sequence ID" value="VAV88444.1"/>
    <property type="molecule type" value="Genomic_DNA"/>
</dbReference>
<dbReference type="Gene3D" id="2.40.420.20">
    <property type="match status" value="1"/>
</dbReference>
<dbReference type="GO" id="GO:1990281">
    <property type="term" value="C:efflux pump complex"/>
    <property type="evidence" value="ECO:0007669"/>
    <property type="project" value="TreeGrafter"/>
</dbReference>
<gene>
    <name evidence="1" type="ORF">MNBD_ALPHA06-1086</name>
</gene>
<dbReference type="PANTHER" id="PTHR30469:SF12">
    <property type="entry name" value="MULTIDRUG RESISTANCE PROTEIN MDTA"/>
    <property type="match status" value="1"/>
</dbReference>
<dbReference type="GO" id="GO:0015562">
    <property type="term" value="F:efflux transmembrane transporter activity"/>
    <property type="evidence" value="ECO:0007669"/>
    <property type="project" value="TreeGrafter"/>
</dbReference>